<evidence type="ECO:0000256" key="11">
    <source>
        <dbReference type="PROSITE-ProRule" id="PRU00703"/>
    </source>
</evidence>
<dbReference type="PROSITE" id="PS51371">
    <property type="entry name" value="CBS"/>
    <property type="match status" value="2"/>
</dbReference>
<dbReference type="GO" id="GO:0016779">
    <property type="term" value="F:nucleotidyltransferase activity"/>
    <property type="evidence" value="ECO:0007669"/>
    <property type="project" value="UniProtKB-KW"/>
</dbReference>
<dbReference type="InterPro" id="IPR000644">
    <property type="entry name" value="CBS_dom"/>
</dbReference>
<keyword evidence="7" id="KW-0479">Metal-binding</keyword>
<dbReference type="PANTHER" id="PTHR47788">
    <property type="entry name" value="POLYA POLYMERASE"/>
    <property type="match status" value="1"/>
</dbReference>
<dbReference type="Pfam" id="PF01743">
    <property type="entry name" value="PolyA_pol"/>
    <property type="match status" value="1"/>
</dbReference>
<dbReference type="AlphaFoldDB" id="A0A3A4R280"/>
<evidence type="ECO:0000256" key="1">
    <source>
        <dbReference type="ARBA" id="ARBA00001946"/>
    </source>
</evidence>
<feature type="domain" description="CBS" evidence="13">
    <location>
        <begin position="376"/>
        <end position="432"/>
    </location>
</feature>
<keyword evidence="3" id="KW-0820">tRNA-binding</keyword>
<dbReference type="GO" id="GO:0008033">
    <property type="term" value="P:tRNA processing"/>
    <property type="evidence" value="ECO:0007669"/>
    <property type="project" value="UniProtKB-KW"/>
</dbReference>
<dbReference type="Gene3D" id="1.10.3090.10">
    <property type="entry name" value="cca-adding enzyme, domain 2"/>
    <property type="match status" value="1"/>
</dbReference>
<dbReference type="Gene3D" id="3.90.1640.10">
    <property type="entry name" value="inorganic pyrophosphatase (n-terminal core)"/>
    <property type="match status" value="1"/>
</dbReference>
<comment type="cofactor">
    <cofactor evidence="1">
        <name>Mg(2+)</name>
        <dbReference type="ChEBI" id="CHEBI:18420"/>
    </cofactor>
</comment>
<keyword evidence="9" id="KW-0460">Magnesium</keyword>
<evidence type="ECO:0000256" key="2">
    <source>
        <dbReference type="ARBA" id="ARBA00007265"/>
    </source>
</evidence>
<dbReference type="GO" id="GO:0046872">
    <property type="term" value="F:metal ion binding"/>
    <property type="evidence" value="ECO:0007669"/>
    <property type="project" value="UniProtKB-KW"/>
</dbReference>
<dbReference type="SUPFAM" id="SSF54631">
    <property type="entry name" value="CBS-domain pair"/>
    <property type="match status" value="1"/>
</dbReference>
<evidence type="ECO:0000256" key="10">
    <source>
        <dbReference type="ARBA" id="ARBA00022884"/>
    </source>
</evidence>
<evidence type="ECO:0000256" key="6">
    <source>
        <dbReference type="ARBA" id="ARBA00022695"/>
    </source>
</evidence>
<organism evidence="14 15">
    <name type="scientific">Candidatus Auribacter fodinae</name>
    <dbReference type="NCBI Taxonomy" id="2093366"/>
    <lineage>
        <taxon>Bacteria</taxon>
        <taxon>Pseudomonadati</taxon>
        <taxon>Candidatus Auribacterota</taxon>
        <taxon>Candidatus Auribacteria</taxon>
        <taxon>Candidatus Auribacterales</taxon>
        <taxon>Candidatus Auribacteraceae</taxon>
        <taxon>Candidatus Auribacter</taxon>
    </lineage>
</organism>
<keyword evidence="11" id="KW-0129">CBS domain</keyword>
<keyword evidence="6" id="KW-0548">Nucleotidyltransferase</keyword>
<dbReference type="CDD" id="cd05398">
    <property type="entry name" value="NT_ClassII-CCAase"/>
    <property type="match status" value="1"/>
</dbReference>
<dbReference type="InterPro" id="IPR038763">
    <property type="entry name" value="DHH_sf"/>
</dbReference>
<evidence type="ECO:0000256" key="5">
    <source>
        <dbReference type="ARBA" id="ARBA00022694"/>
    </source>
</evidence>
<dbReference type="InterPro" id="IPR052390">
    <property type="entry name" value="tRNA_nt/polyA_polymerase"/>
</dbReference>
<dbReference type="InterPro" id="IPR043519">
    <property type="entry name" value="NT_sf"/>
</dbReference>
<dbReference type="PANTHER" id="PTHR47788:SF1">
    <property type="entry name" value="A-ADDING TRNA NUCLEOTIDYLTRANSFERASE"/>
    <property type="match status" value="1"/>
</dbReference>
<proteinExistence type="inferred from homology"/>
<name>A0A3A4R280_9BACT</name>
<dbReference type="Gene3D" id="3.30.460.10">
    <property type="entry name" value="Beta Polymerase, domain 2"/>
    <property type="match status" value="1"/>
</dbReference>
<comment type="caution">
    <text evidence="14">The sequence shown here is derived from an EMBL/GenBank/DDBJ whole genome shotgun (WGS) entry which is preliminary data.</text>
</comment>
<feature type="domain" description="CBS" evidence="13">
    <location>
        <begin position="314"/>
        <end position="370"/>
    </location>
</feature>
<evidence type="ECO:0000313" key="15">
    <source>
        <dbReference type="Proteomes" id="UP000266426"/>
    </source>
</evidence>
<dbReference type="GO" id="GO:0000049">
    <property type="term" value="F:tRNA binding"/>
    <property type="evidence" value="ECO:0007669"/>
    <property type="project" value="UniProtKB-KW"/>
</dbReference>
<dbReference type="InterPro" id="IPR002646">
    <property type="entry name" value="PolA_pol_head_dom"/>
</dbReference>
<dbReference type="SUPFAM" id="SSF64182">
    <property type="entry name" value="DHH phosphoesterases"/>
    <property type="match status" value="1"/>
</dbReference>
<reference evidence="14 15" key="1">
    <citation type="journal article" date="2017" name="ISME J.">
        <title>Energy and carbon metabolisms in a deep terrestrial subsurface fluid microbial community.</title>
        <authorList>
            <person name="Momper L."/>
            <person name="Jungbluth S.P."/>
            <person name="Lee M.D."/>
            <person name="Amend J.P."/>
        </authorList>
    </citation>
    <scope>NUCLEOTIDE SEQUENCE [LARGE SCALE GENOMIC DNA]</scope>
    <source>
        <strain evidence="14">SURF_26</strain>
    </source>
</reference>
<evidence type="ECO:0000256" key="7">
    <source>
        <dbReference type="ARBA" id="ARBA00022723"/>
    </source>
</evidence>
<dbReference type="Pfam" id="PF01368">
    <property type="entry name" value="DHH"/>
    <property type="match status" value="1"/>
</dbReference>
<evidence type="ECO:0000256" key="12">
    <source>
        <dbReference type="RuleBase" id="RU003953"/>
    </source>
</evidence>
<gene>
    <name evidence="14" type="ORF">C4541_04605</name>
</gene>
<evidence type="ECO:0000256" key="3">
    <source>
        <dbReference type="ARBA" id="ARBA00022555"/>
    </source>
</evidence>
<protein>
    <submittedName>
        <fullName evidence="14">CBS domain-containing protein</fullName>
    </submittedName>
</protein>
<dbReference type="SUPFAM" id="SSF81891">
    <property type="entry name" value="Poly A polymerase C-terminal region-like"/>
    <property type="match status" value="1"/>
</dbReference>
<sequence>MHVILSHQNPDFDSIASMVAAEKLYPDSIKVILGTPERNVAAFLDHFSQFFSFVPEKDVVIKDVSGIVMVDTQSPGRLGSFEDLLLSDSIPVYIYDHHPKKESSFSPELFVYRKAGATTTILIDLIQKHGINLRPEEATLMLLGIYEETNIFRYISTTPADMDAAAVLLRFGADVTVAGNYMNPEMNEELTRILSQFLDSLECITIRSFNIYLITASMPNYVPHISFLVHKVREIENIGIVFALIEMEGKIYLIARSNNRFVDVSAVARHFGGGGHASASFAAIRNKPLAQSREALIEYLQVTIKCEYTASDIMTEHVLTVSPEDTVQKAKDYMVRMNINTLPVLENKRLVGLLTRMDLDKALHHQLGSSPVANYMNTNVMTLEVNTPFPEIQNTFRTTQFGRFPVLNNEELAGIITRTDLLRAIHNNYLDEEVKSPPRAQSPTHISRDVIKQSINEDVFRLLMRISDLAQEYDCTAFLVGGFVRDVLMKRENYDIDIVVEGDGMRFARILSEEFGGTCTTHSKFSTGVVVLSEKLRIDIATARLEYYEFPGALPTIELASIKHDLSRRDFSINAMAIRLNKNRFGELIDFFGGQQDIKNKVIRVLHNLSFVEDPTRVFRAVRFEQRFGFTIDKHTENLIKHAVREEMFNYVAFDRIRHELILMLSEERPIKALQRLYQFDELKFIDPVFQGKPIPYDLFLRIEECITWYELSFFATPLQKWLVYFIGMLSRLRFKHVFQVCQTLKLRKKDTQIVIESYRYRRQLIGALRKPIKKNSFLYSLLCDLSHESLIFLMAASNCDEVKSKISFYVRNLEGISLGISGQDIIAAGLKSGPDIGKILKIMLFEKIDAKLASSADEVARMEKLVDAYKSKKYNQAQSS</sequence>
<dbReference type="Pfam" id="PF00571">
    <property type="entry name" value="CBS"/>
    <property type="match status" value="2"/>
</dbReference>
<dbReference type="InterPro" id="IPR046342">
    <property type="entry name" value="CBS_dom_sf"/>
</dbReference>
<evidence type="ECO:0000313" key="14">
    <source>
        <dbReference type="EMBL" id="RJP60210.1"/>
    </source>
</evidence>
<dbReference type="EMBL" id="QZJZ01000032">
    <property type="protein sequence ID" value="RJP60210.1"/>
    <property type="molecule type" value="Genomic_DNA"/>
</dbReference>
<evidence type="ECO:0000256" key="8">
    <source>
        <dbReference type="ARBA" id="ARBA00022741"/>
    </source>
</evidence>
<dbReference type="GO" id="GO:0000166">
    <property type="term" value="F:nucleotide binding"/>
    <property type="evidence" value="ECO:0007669"/>
    <property type="project" value="UniProtKB-KW"/>
</dbReference>
<dbReference type="InterPro" id="IPR001667">
    <property type="entry name" value="DDH_dom"/>
</dbReference>
<evidence type="ECO:0000256" key="9">
    <source>
        <dbReference type="ARBA" id="ARBA00022842"/>
    </source>
</evidence>
<keyword evidence="5" id="KW-0819">tRNA processing</keyword>
<dbReference type="SUPFAM" id="SSF81301">
    <property type="entry name" value="Nucleotidyltransferase"/>
    <property type="match status" value="1"/>
</dbReference>
<dbReference type="Gene3D" id="3.10.310.30">
    <property type="match status" value="1"/>
</dbReference>
<evidence type="ECO:0000256" key="4">
    <source>
        <dbReference type="ARBA" id="ARBA00022679"/>
    </source>
</evidence>
<comment type="similarity">
    <text evidence="2 12">Belongs to the tRNA nucleotidyltransferase/poly(A) polymerase family.</text>
</comment>
<dbReference type="SMART" id="SM00116">
    <property type="entry name" value="CBS"/>
    <property type="match status" value="2"/>
</dbReference>
<dbReference type="Proteomes" id="UP000266426">
    <property type="component" value="Unassembled WGS sequence"/>
</dbReference>
<evidence type="ECO:0000259" key="13">
    <source>
        <dbReference type="PROSITE" id="PS51371"/>
    </source>
</evidence>
<dbReference type="Gene3D" id="3.10.580.10">
    <property type="entry name" value="CBS-domain"/>
    <property type="match status" value="1"/>
</dbReference>
<accession>A0A3A4R280</accession>
<keyword evidence="10 12" id="KW-0694">RNA-binding</keyword>
<keyword evidence="4 12" id="KW-0808">Transferase</keyword>
<keyword evidence="8" id="KW-0547">Nucleotide-binding</keyword>